<evidence type="ECO:0000256" key="6">
    <source>
        <dbReference type="ARBA" id="ARBA00023132"/>
    </source>
</evidence>
<organism evidence="10 11">
    <name type="scientific">Biomphalaria glabrata</name>
    <name type="common">Bloodfluke planorb</name>
    <name type="synonym">Freshwater snail</name>
    <dbReference type="NCBI Taxonomy" id="6526"/>
    <lineage>
        <taxon>Eukaryota</taxon>
        <taxon>Metazoa</taxon>
        <taxon>Spiralia</taxon>
        <taxon>Lophotrochozoa</taxon>
        <taxon>Mollusca</taxon>
        <taxon>Gastropoda</taxon>
        <taxon>Heterobranchia</taxon>
        <taxon>Euthyneura</taxon>
        <taxon>Panpulmonata</taxon>
        <taxon>Hygrophila</taxon>
        <taxon>Lymnaeoidea</taxon>
        <taxon>Planorbidae</taxon>
        <taxon>Biomphalaria</taxon>
    </lineage>
</organism>
<protein>
    <submittedName>
        <fullName evidence="11">Nucleoporin NUP188-like isoform X2</fullName>
    </submittedName>
</protein>
<dbReference type="PANTHER" id="PTHR31431:SF1">
    <property type="entry name" value="NUCLEOPORIN NUP188"/>
    <property type="match status" value="1"/>
</dbReference>
<reference evidence="11" key="1">
    <citation type="submission" date="2025-08" db="UniProtKB">
        <authorList>
            <consortium name="RefSeq"/>
        </authorList>
    </citation>
    <scope>IDENTIFICATION</scope>
</reference>
<dbReference type="InterPro" id="IPR048883">
    <property type="entry name" value="Nup188_N-subdom_III"/>
</dbReference>
<dbReference type="GO" id="GO:0006606">
    <property type="term" value="P:protein import into nucleus"/>
    <property type="evidence" value="ECO:0007669"/>
    <property type="project" value="TreeGrafter"/>
</dbReference>
<evidence type="ECO:0000256" key="1">
    <source>
        <dbReference type="ARBA" id="ARBA00004567"/>
    </source>
</evidence>
<feature type="region of interest" description="Disordered" evidence="8">
    <location>
        <begin position="1790"/>
        <end position="1811"/>
    </location>
</feature>
<keyword evidence="2" id="KW-0813">Transport</keyword>
<dbReference type="GO" id="GO:0051028">
    <property type="term" value="P:mRNA transport"/>
    <property type="evidence" value="ECO:0007669"/>
    <property type="project" value="UniProtKB-KW"/>
</dbReference>
<keyword evidence="7" id="KW-0539">Nucleus</keyword>
<evidence type="ECO:0000313" key="11">
    <source>
        <dbReference type="RefSeq" id="XP_055897289.1"/>
    </source>
</evidence>
<dbReference type="InterPro" id="IPR044840">
    <property type="entry name" value="Nup188"/>
</dbReference>
<keyword evidence="4" id="KW-0653">Protein transport</keyword>
<dbReference type="PANTHER" id="PTHR31431">
    <property type="entry name" value="NUCLEOPORIN NUP188 HOMOLOG"/>
    <property type="match status" value="1"/>
</dbReference>
<evidence type="ECO:0000313" key="10">
    <source>
        <dbReference type="Proteomes" id="UP001165740"/>
    </source>
</evidence>
<dbReference type="GO" id="GO:0017056">
    <property type="term" value="F:structural constituent of nuclear pore"/>
    <property type="evidence" value="ECO:0007669"/>
    <property type="project" value="InterPro"/>
</dbReference>
<accession>A0A9W3BCH4</accession>
<dbReference type="GeneID" id="106064844"/>
<feature type="domain" description="Nucleoporin Nup188 N-terminal subdomain III" evidence="9">
    <location>
        <begin position="553"/>
        <end position="973"/>
    </location>
</feature>
<evidence type="ECO:0000256" key="7">
    <source>
        <dbReference type="ARBA" id="ARBA00023242"/>
    </source>
</evidence>
<dbReference type="Pfam" id="PF21093">
    <property type="entry name" value="Nup188_N-subdom_III"/>
    <property type="match status" value="1"/>
</dbReference>
<proteinExistence type="predicted"/>
<keyword evidence="6" id="KW-0906">Nuclear pore complex</keyword>
<dbReference type="RefSeq" id="XP_055897289.1">
    <property type="nucleotide sequence ID" value="XM_056041314.1"/>
</dbReference>
<dbReference type="GO" id="GO:0006405">
    <property type="term" value="P:RNA export from nucleus"/>
    <property type="evidence" value="ECO:0007669"/>
    <property type="project" value="TreeGrafter"/>
</dbReference>
<feature type="compositionally biased region" description="Low complexity" evidence="8">
    <location>
        <begin position="1790"/>
        <end position="1803"/>
    </location>
</feature>
<dbReference type="Proteomes" id="UP001165740">
    <property type="component" value="Chromosome 9"/>
</dbReference>
<evidence type="ECO:0000256" key="8">
    <source>
        <dbReference type="SAM" id="MobiDB-lite"/>
    </source>
</evidence>
<dbReference type="GO" id="GO:0044611">
    <property type="term" value="C:nuclear pore inner ring"/>
    <property type="evidence" value="ECO:0007669"/>
    <property type="project" value="TreeGrafter"/>
</dbReference>
<keyword evidence="10" id="KW-1185">Reference proteome</keyword>
<gene>
    <name evidence="11" type="primary">LOC106064844</name>
</gene>
<comment type="subcellular location">
    <subcellularLocation>
        <location evidence="1">Nucleus</location>
        <location evidence="1">Nuclear pore complex</location>
    </subcellularLocation>
</comment>
<sequence>MAGANAESFGNRQLWQTIGGAGYLTLRPNEYIEQELKNHRDKLSQGILFYKKQRSPSEEHLNKRKVKSPQKEFVIRLSHLLGLDELQSHDLFCAYLFTEFRGSQKDIANILSHERHSETLLLKIQEFYYSERLYLIRALRHLVYYLNKQHTYKDVFISFAKGLLDNNHLSKKVIAQFEEVSSSPLPTKETHGPLMTRTQALSWALQNLKEQVELLELLVIYYSVVEMDVQTFLDLFARFKKHNFGWGQNFKHLVDGQMDKLFKRIGHLELLILIEGLDLLAAASLKNATNLSPQSHIILSDSNVIEKVDAVFSQLRSELIHGPLLLSWSILQYILGELNQNQDSAEGGETVRSSKAFSKSRHYGNLALQLGVLDYLLDLLQSEAFIGKSDLATTAQYIVYTVIASLLNMFHEDSLGNTEILYIIVSKLLSCDFIAEIFWDRPESEGVFNLYQSAKSRFPADFSSFIQFNISLASTGDKSAVKVKSELSLCNLYTELLENSRSQDLVPTSQKGVFTLGRNKYPFPNSDFMIASGCEGYVSAQSSSGDISTDCQLIRWEATYNGWHYLLGEIQELLRQVSHGAGDLYISGMVQTEQVLKVSMVMRLVKEIMASHTSSVPEFSEITQLGYQILLRFAVLNPAPLELLSHTIQCLSLSVPDFYTDVFHHLKQTGFLPFLTKNISSFSDIQSGDGVNQGLYGCVLTGTECAQGVYIVTLATLDLVTQLVQYSSKQGTEHEHLASVLFLLREVFPRYNKWRFVDHDQYKCIGQKCLQLFHGIFNFANILEHQKELKQHQPSVQEACVYSLLFTDAGRALLEIISIGVDNIQSAIAQQASLLKGLGVDMVELIQIALSLLNLLLLLKPPNLGASPVEQALSSQPPGRQHQHLVATIAQYIFHRHNHRLPNLSVLLLKRLAMVSPMSILACLGNEAESIRDMFLTRLQAVSEDIQLKVSILEFLSVCVDTQPGLLELFLNVQQPEDKATEKTKPDLKVGRNSCLPILLDLMEVKKQCTYECPPELLCACLDLVHSLWHGMRETPMTVLRDKDSFWPSVLAPLLKDLPVADKQAFKFQTRLRASALRLAALEVHAVPTSQLSSSFKKNLGSTFANERIVYWSNAIKDCILTAAKETKALEAHHDQTVADLPALNLLLAWKSFLTTLTCYKVTDIKLSDKIKYTILLDLLHGINAQFESGDPTPVKMKLASIASGLYFTLIKSWGKDISQCEGSQANKSASEDVVSSLTSAISGIRESTGVDMILPSVHIGLLGAVTSILQQCGPKIIPQQCGPKIDNLPTLISDLLPVVCTVFLQSLWLLPSLVESNAASSANNSSEITTRSKQPESFNAHIKLQIVCCCLIVELLQQSSNLSSSLAVIQEHGIVSSLLTTAEALMKAKQGISFIYTAFLLLIEIANTEMGANMLLNSNVTSHLCLVLTTCYSSEDAFQPRNILSKAFTSSRSLTVTWHSLYCLSLDLFSVMLYVLGFSFLEDALNIVGVHQARMQQSLLSVSMNMSKSVLQEAQATLNFIKQLCVYQKQWRFHLPNVMAKLMGALMDLVHSYVALMIRPRYLQLLLDHHKVQDSAGKAESLLQAPTYLQHQSSLDDVEQPTGKLVDAQNSMLKLVGQCLFCLKYFTPSLPEVLCDQGIDVSDWEPILSLGFGTPSLDGDRNGLTFGTLINCVNVCVRHLVKNDTKLSPHRSSPEDANSSQVSKNVVHLVLELSLDLLMSQACRYLRDPELAARDCQFLKRELGTELNSCLSPLHRQLRRGADRSLSLTPPQHQSGVPTTTSAGVLTASTQSTASPSTPQLSRSVSQTLTGPQDPSYIRLVQAFVQKVLK</sequence>
<evidence type="ECO:0000256" key="4">
    <source>
        <dbReference type="ARBA" id="ARBA00022927"/>
    </source>
</evidence>
<evidence type="ECO:0000256" key="2">
    <source>
        <dbReference type="ARBA" id="ARBA00022448"/>
    </source>
</evidence>
<evidence type="ECO:0000256" key="3">
    <source>
        <dbReference type="ARBA" id="ARBA00022816"/>
    </source>
</evidence>
<evidence type="ECO:0000259" key="9">
    <source>
        <dbReference type="Pfam" id="PF21093"/>
    </source>
</evidence>
<keyword evidence="3" id="KW-0509">mRNA transport</keyword>
<name>A0A9W3BCH4_BIOGL</name>
<keyword evidence="5" id="KW-0811">Translocation</keyword>
<evidence type="ECO:0000256" key="5">
    <source>
        <dbReference type="ARBA" id="ARBA00023010"/>
    </source>
</evidence>